<dbReference type="GO" id="GO:0006270">
    <property type="term" value="P:DNA replication initiation"/>
    <property type="evidence" value="ECO:0007669"/>
    <property type="project" value="InterPro"/>
</dbReference>
<dbReference type="GO" id="GO:0005524">
    <property type="term" value="F:ATP binding"/>
    <property type="evidence" value="ECO:0007669"/>
    <property type="project" value="InterPro"/>
</dbReference>
<dbReference type="PROSITE" id="PS01008">
    <property type="entry name" value="DNAA"/>
    <property type="match status" value="1"/>
</dbReference>
<dbReference type="SUPFAM" id="SSF48295">
    <property type="entry name" value="TrpR-like"/>
    <property type="match status" value="1"/>
</dbReference>
<evidence type="ECO:0000259" key="1">
    <source>
        <dbReference type="SMART" id="SM00760"/>
    </source>
</evidence>
<gene>
    <name evidence="2" type="ORF">P0Y50_08840</name>
</gene>
<proteinExistence type="predicted"/>
<dbReference type="GO" id="GO:0006275">
    <property type="term" value="P:regulation of DNA replication"/>
    <property type="evidence" value="ECO:0007669"/>
    <property type="project" value="InterPro"/>
</dbReference>
<reference evidence="2" key="1">
    <citation type="submission" date="2023-03" db="EMBL/GenBank/DDBJ databases">
        <title>Andean soil-derived lignocellulolytic bacterial consortium as a source of novel taxa and putative plastic-active enzymes.</title>
        <authorList>
            <person name="Diaz-Garcia L."/>
            <person name="Chuvochina M."/>
            <person name="Feuerriegel G."/>
            <person name="Bunk B."/>
            <person name="Sproer C."/>
            <person name="Streit W.R."/>
            <person name="Rodriguez L.M."/>
            <person name="Overmann J."/>
            <person name="Jimenez D.J."/>
        </authorList>
    </citation>
    <scope>NUCLEOTIDE SEQUENCE</scope>
    <source>
        <strain evidence="2">MAG 833</strain>
    </source>
</reference>
<feature type="domain" description="Chromosomal replication initiator DnaA C-terminal" evidence="1">
    <location>
        <begin position="5"/>
        <end position="75"/>
    </location>
</feature>
<dbReference type="InterPro" id="IPR010921">
    <property type="entry name" value="Trp_repressor/repl_initiator"/>
</dbReference>
<dbReference type="GO" id="GO:0003688">
    <property type="term" value="F:DNA replication origin binding"/>
    <property type="evidence" value="ECO:0007669"/>
    <property type="project" value="InterPro"/>
</dbReference>
<dbReference type="Gene3D" id="1.10.1750.10">
    <property type="match status" value="1"/>
</dbReference>
<dbReference type="InterPro" id="IPR018312">
    <property type="entry name" value="Chromosome_initiator_DnaA_CS"/>
</dbReference>
<accession>A0AAJ6BIS9</accession>
<dbReference type="Pfam" id="PF08299">
    <property type="entry name" value="Bac_DnaA_C"/>
    <property type="match status" value="1"/>
</dbReference>
<dbReference type="CDD" id="cd06571">
    <property type="entry name" value="Bac_DnaA_C"/>
    <property type="match status" value="1"/>
</dbReference>
<dbReference type="Proteomes" id="UP001213664">
    <property type="component" value="Chromosome"/>
</dbReference>
<dbReference type="EMBL" id="CP119326">
    <property type="protein sequence ID" value="WEK38658.1"/>
    <property type="molecule type" value="Genomic_DNA"/>
</dbReference>
<dbReference type="PANTHER" id="PTHR30050">
    <property type="entry name" value="CHROMOSOMAL REPLICATION INITIATOR PROTEIN DNAA"/>
    <property type="match status" value="1"/>
</dbReference>
<name>A0AAJ6BIS9_9CAUL</name>
<dbReference type="InterPro" id="IPR013159">
    <property type="entry name" value="DnaA_C"/>
</dbReference>
<sequence length="131" mass="14612">MRRVLIRTVIETAARLEGLTVDELLARDQSRAIARPRQRAMYVSRQLRPDVSLPRLGRIFGGRDHTTVIHAIDKVGQRIRADADEAQAVNGLLALASDDERAWLNAEIVTAEHHLANCRSRLALLTGERSA</sequence>
<evidence type="ECO:0000313" key="2">
    <source>
        <dbReference type="EMBL" id="WEK38658.1"/>
    </source>
</evidence>
<organism evidence="2 3">
    <name type="scientific">Candidatus Brevundimonas colombiensis</name>
    <dbReference type="NCBI Taxonomy" id="3121376"/>
    <lineage>
        <taxon>Bacteria</taxon>
        <taxon>Pseudomonadati</taxon>
        <taxon>Pseudomonadota</taxon>
        <taxon>Alphaproteobacteria</taxon>
        <taxon>Caulobacterales</taxon>
        <taxon>Caulobacteraceae</taxon>
        <taxon>Brevundimonas</taxon>
    </lineage>
</organism>
<evidence type="ECO:0000313" key="3">
    <source>
        <dbReference type="Proteomes" id="UP001213664"/>
    </source>
</evidence>
<dbReference type="GO" id="GO:0005886">
    <property type="term" value="C:plasma membrane"/>
    <property type="evidence" value="ECO:0007669"/>
    <property type="project" value="TreeGrafter"/>
</dbReference>
<protein>
    <submittedName>
        <fullName evidence="2">Helix-turn-helix domain-containing protein</fullName>
    </submittedName>
</protein>
<dbReference type="SMART" id="SM00760">
    <property type="entry name" value="Bac_DnaA_C"/>
    <property type="match status" value="1"/>
</dbReference>
<dbReference type="AlphaFoldDB" id="A0AAJ6BIS9"/>
<dbReference type="PANTHER" id="PTHR30050:SF2">
    <property type="entry name" value="CHROMOSOMAL REPLICATION INITIATOR PROTEIN DNAA"/>
    <property type="match status" value="1"/>
</dbReference>